<dbReference type="InterPro" id="IPR005148">
    <property type="entry name" value="Arg-tRNA-synth_N"/>
</dbReference>
<comment type="subcellular location">
    <subcellularLocation>
        <location evidence="1 10">Cytoplasm</location>
    </subcellularLocation>
</comment>
<keyword evidence="7 10" id="KW-0648">Protein biosynthesis</keyword>
<comment type="catalytic activity">
    <reaction evidence="9 10">
        <text>tRNA(Arg) + L-arginine + ATP = L-arginyl-tRNA(Arg) + AMP + diphosphate</text>
        <dbReference type="Rhea" id="RHEA:20301"/>
        <dbReference type="Rhea" id="RHEA-COMP:9658"/>
        <dbReference type="Rhea" id="RHEA-COMP:9673"/>
        <dbReference type="ChEBI" id="CHEBI:30616"/>
        <dbReference type="ChEBI" id="CHEBI:32682"/>
        <dbReference type="ChEBI" id="CHEBI:33019"/>
        <dbReference type="ChEBI" id="CHEBI:78442"/>
        <dbReference type="ChEBI" id="CHEBI:78513"/>
        <dbReference type="ChEBI" id="CHEBI:456215"/>
        <dbReference type="EC" id="6.1.1.19"/>
    </reaction>
</comment>
<evidence type="ECO:0000313" key="14">
    <source>
        <dbReference type="EMBL" id="PIP29848.1"/>
    </source>
</evidence>
<evidence type="ECO:0000256" key="3">
    <source>
        <dbReference type="ARBA" id="ARBA00022490"/>
    </source>
</evidence>
<dbReference type="GO" id="GO:0005524">
    <property type="term" value="F:ATP binding"/>
    <property type="evidence" value="ECO:0007669"/>
    <property type="project" value="UniProtKB-UniRule"/>
</dbReference>
<dbReference type="InterPro" id="IPR001278">
    <property type="entry name" value="Arg-tRNA-ligase"/>
</dbReference>
<feature type="short sequence motif" description="'HIGH' region" evidence="10">
    <location>
        <begin position="142"/>
        <end position="152"/>
    </location>
</feature>
<evidence type="ECO:0000313" key="15">
    <source>
        <dbReference type="Proteomes" id="UP000228812"/>
    </source>
</evidence>
<keyword evidence="3 10" id="KW-0963">Cytoplasm</keyword>
<dbReference type="Gene3D" id="1.10.730.10">
    <property type="entry name" value="Isoleucyl-tRNA Synthetase, Domain 1"/>
    <property type="match status" value="1"/>
</dbReference>
<dbReference type="GO" id="GO:0005737">
    <property type="term" value="C:cytoplasm"/>
    <property type="evidence" value="ECO:0007669"/>
    <property type="project" value="UniProtKB-SubCell"/>
</dbReference>
<comment type="similarity">
    <text evidence="2 10 11">Belongs to the class-I aminoacyl-tRNA synthetase family.</text>
</comment>
<dbReference type="InterPro" id="IPR008909">
    <property type="entry name" value="DALR_anticod-bd"/>
</dbReference>
<evidence type="ECO:0000259" key="12">
    <source>
        <dbReference type="SMART" id="SM00836"/>
    </source>
</evidence>
<keyword evidence="4 10" id="KW-0436">Ligase</keyword>
<dbReference type="InterPro" id="IPR009080">
    <property type="entry name" value="tRNAsynth_Ia_anticodon-bd"/>
</dbReference>
<dbReference type="SUPFAM" id="SSF47323">
    <property type="entry name" value="Anticodon-binding domain of a subclass of class I aminoacyl-tRNA synthetases"/>
    <property type="match status" value="1"/>
</dbReference>
<evidence type="ECO:0000256" key="7">
    <source>
        <dbReference type="ARBA" id="ARBA00022917"/>
    </source>
</evidence>
<dbReference type="SMART" id="SM01016">
    <property type="entry name" value="Arg_tRNA_synt_N"/>
    <property type="match status" value="1"/>
</dbReference>
<evidence type="ECO:0000256" key="4">
    <source>
        <dbReference type="ARBA" id="ARBA00022598"/>
    </source>
</evidence>
<dbReference type="PANTHER" id="PTHR11956">
    <property type="entry name" value="ARGINYL-TRNA SYNTHETASE"/>
    <property type="match status" value="1"/>
</dbReference>
<dbReference type="Pfam" id="PF00750">
    <property type="entry name" value="tRNA-synt_1d"/>
    <property type="match status" value="1"/>
</dbReference>
<evidence type="ECO:0000256" key="5">
    <source>
        <dbReference type="ARBA" id="ARBA00022741"/>
    </source>
</evidence>
<evidence type="ECO:0000256" key="11">
    <source>
        <dbReference type="RuleBase" id="RU363038"/>
    </source>
</evidence>
<dbReference type="InterPro" id="IPR035684">
    <property type="entry name" value="ArgRS_core"/>
</dbReference>
<dbReference type="SUPFAM" id="SSF55190">
    <property type="entry name" value="Arginyl-tRNA synthetase (ArgRS), N-terminal 'additional' domain"/>
    <property type="match status" value="1"/>
</dbReference>
<evidence type="ECO:0000256" key="1">
    <source>
        <dbReference type="ARBA" id="ARBA00004496"/>
    </source>
</evidence>
<dbReference type="HAMAP" id="MF_00123">
    <property type="entry name" value="Arg_tRNA_synth"/>
    <property type="match status" value="1"/>
</dbReference>
<evidence type="ECO:0000256" key="10">
    <source>
        <dbReference type="HAMAP-Rule" id="MF_00123"/>
    </source>
</evidence>
<organism evidence="14 15">
    <name type="scientific">Candidatus Jorgensenbacteria bacterium CG23_combo_of_CG06-09_8_20_14_all_54_14</name>
    <dbReference type="NCBI Taxonomy" id="1974595"/>
    <lineage>
        <taxon>Bacteria</taxon>
        <taxon>Candidatus Joergenseniibacteriota</taxon>
    </lineage>
</organism>
<comment type="caution">
    <text evidence="14">The sequence shown here is derived from an EMBL/GenBank/DDBJ whole genome shotgun (WGS) entry which is preliminary data.</text>
</comment>
<evidence type="ECO:0000256" key="9">
    <source>
        <dbReference type="ARBA" id="ARBA00049339"/>
    </source>
</evidence>
<feature type="domain" description="DALR anticodon binding" evidence="12">
    <location>
        <begin position="439"/>
        <end position="559"/>
    </location>
</feature>
<dbReference type="NCBIfam" id="TIGR00456">
    <property type="entry name" value="argS"/>
    <property type="match status" value="1"/>
</dbReference>
<keyword evidence="8 10" id="KW-0030">Aminoacyl-tRNA synthetase</keyword>
<evidence type="ECO:0000256" key="8">
    <source>
        <dbReference type="ARBA" id="ARBA00023146"/>
    </source>
</evidence>
<protein>
    <recommendedName>
        <fullName evidence="10">Arginine--tRNA ligase</fullName>
        <ecNumber evidence="10">6.1.1.19</ecNumber>
    </recommendedName>
    <alternativeName>
        <fullName evidence="10">Arginyl-tRNA synthetase</fullName>
        <shortName evidence="10">ArgRS</shortName>
    </alternativeName>
</protein>
<dbReference type="Proteomes" id="UP000228812">
    <property type="component" value="Unassembled WGS sequence"/>
</dbReference>
<dbReference type="EC" id="6.1.1.19" evidence="10"/>
<comment type="subunit">
    <text evidence="10">Monomer.</text>
</comment>
<reference evidence="14 15" key="1">
    <citation type="submission" date="2017-09" db="EMBL/GenBank/DDBJ databases">
        <title>Depth-based differentiation of microbial function through sediment-hosted aquifers and enrichment of novel symbionts in the deep terrestrial subsurface.</title>
        <authorList>
            <person name="Probst A.J."/>
            <person name="Ladd B."/>
            <person name="Jarett J.K."/>
            <person name="Geller-Mcgrath D.E."/>
            <person name="Sieber C.M."/>
            <person name="Emerson J.B."/>
            <person name="Anantharaman K."/>
            <person name="Thomas B.C."/>
            <person name="Malmstrom R."/>
            <person name="Stieglmeier M."/>
            <person name="Klingl A."/>
            <person name="Woyke T."/>
            <person name="Ryan C.M."/>
            <person name="Banfield J.F."/>
        </authorList>
    </citation>
    <scope>NUCLEOTIDE SEQUENCE [LARGE SCALE GENOMIC DNA]</scope>
    <source>
        <strain evidence="14">CG23_combo_of_CG06-09_8_20_14_all_54_14</strain>
    </source>
</reference>
<dbReference type="PRINTS" id="PR01038">
    <property type="entry name" value="TRNASYNTHARG"/>
</dbReference>
<gene>
    <name evidence="10" type="primary">argS</name>
    <name evidence="14" type="ORF">COX26_01865</name>
</gene>
<feature type="domain" description="Arginyl tRNA synthetase N-terminal" evidence="13">
    <location>
        <begin position="22"/>
        <end position="105"/>
    </location>
</feature>
<dbReference type="FunFam" id="1.10.730.10:FF:000008">
    <property type="entry name" value="Arginine--tRNA ligase"/>
    <property type="match status" value="1"/>
</dbReference>
<dbReference type="Pfam" id="PF03485">
    <property type="entry name" value="Arg_tRNA_synt_N"/>
    <property type="match status" value="1"/>
</dbReference>
<dbReference type="AlphaFoldDB" id="A0A2G9ZBX1"/>
<dbReference type="SUPFAM" id="SSF52374">
    <property type="entry name" value="Nucleotidylyl transferase"/>
    <property type="match status" value="1"/>
</dbReference>
<evidence type="ECO:0000259" key="13">
    <source>
        <dbReference type="SMART" id="SM01016"/>
    </source>
</evidence>
<dbReference type="EMBL" id="PCRZ01000032">
    <property type="protein sequence ID" value="PIP29848.1"/>
    <property type="molecule type" value="Genomic_DNA"/>
</dbReference>
<dbReference type="Gene3D" id="3.30.1360.70">
    <property type="entry name" value="Arginyl tRNA synthetase N-terminal domain"/>
    <property type="match status" value="1"/>
</dbReference>
<proteinExistence type="inferred from homology"/>
<evidence type="ECO:0000256" key="6">
    <source>
        <dbReference type="ARBA" id="ARBA00022840"/>
    </source>
</evidence>
<dbReference type="Gene3D" id="3.40.50.620">
    <property type="entry name" value="HUPs"/>
    <property type="match status" value="1"/>
</dbReference>
<dbReference type="GO" id="GO:0006420">
    <property type="term" value="P:arginyl-tRNA aminoacylation"/>
    <property type="evidence" value="ECO:0007669"/>
    <property type="project" value="UniProtKB-UniRule"/>
</dbReference>
<accession>A0A2G9ZBX1</accession>
<dbReference type="InterPro" id="IPR014729">
    <property type="entry name" value="Rossmann-like_a/b/a_fold"/>
</dbReference>
<dbReference type="GO" id="GO:0004814">
    <property type="term" value="F:arginine-tRNA ligase activity"/>
    <property type="evidence" value="ECO:0007669"/>
    <property type="project" value="UniProtKB-UniRule"/>
</dbReference>
<name>A0A2G9ZBX1_9BACT</name>
<dbReference type="SMART" id="SM00836">
    <property type="entry name" value="DALR_1"/>
    <property type="match status" value="1"/>
</dbReference>
<sequence>MRFLCVSPRRVRLGARAETDINGMREKVIKLLKSLIPAGTPVVVSVPEDERFGHYTTNVAFALAKAEHVAPLAVAGRLVGELMRRGKDFFARVEAKAPGFVNVWLAPDVLQRNVIEIVKRGAKFGASRALAKEKIQVEFVSANPTGPLTLANGRGGFLGDALANVLAFVGAKVEREYYVNNTGNQIAALGKSLTVALGLNLRQRAPDEKLYQGEYVKAWAAVHARYAEQWKNDPTKLGEAAARDFLKSIKQTLAKKAHIRFDRFTSEKRIYQKKYPTRALALFKKKGVVRKKDGAVWLKTTAYGDDKDRVLITSNGEPTYFFADAGHYLETKRRGFTTKINILGPDHYGYKARIQAAAQLLGLKRSEVIITQALLLVRGGKEVKMSKRRGEFVTFEEMVDEVGADAARFLSLSISPDTHINFDLDLAKERSIKNPVYYAQYAYVRAKGILKKLTTYNLKLKTVKEKALKCLNTPEDMRLILKLLEFPAVVEDTARDYQVHRLPRYALELARAFHNFYEKERVVGETPEVALARAALVNATGIVLKNLFGLLGISAPEKM</sequence>
<dbReference type="InterPro" id="IPR036695">
    <property type="entry name" value="Arg-tRNA-synth_N_sf"/>
</dbReference>
<evidence type="ECO:0000256" key="2">
    <source>
        <dbReference type="ARBA" id="ARBA00005594"/>
    </source>
</evidence>
<keyword evidence="6 10" id="KW-0067">ATP-binding</keyword>
<keyword evidence="5 10" id="KW-0547">Nucleotide-binding</keyword>
<dbReference type="PANTHER" id="PTHR11956:SF5">
    <property type="entry name" value="ARGININE--TRNA LIGASE, CYTOPLASMIC"/>
    <property type="match status" value="1"/>
</dbReference>
<dbReference type="Pfam" id="PF05746">
    <property type="entry name" value="DALR_1"/>
    <property type="match status" value="1"/>
</dbReference>